<organism evidence="1 2">
    <name type="scientific">Periconia macrospinosa</name>
    <dbReference type="NCBI Taxonomy" id="97972"/>
    <lineage>
        <taxon>Eukaryota</taxon>
        <taxon>Fungi</taxon>
        <taxon>Dikarya</taxon>
        <taxon>Ascomycota</taxon>
        <taxon>Pezizomycotina</taxon>
        <taxon>Dothideomycetes</taxon>
        <taxon>Pleosporomycetidae</taxon>
        <taxon>Pleosporales</taxon>
        <taxon>Massarineae</taxon>
        <taxon>Periconiaceae</taxon>
        <taxon>Periconia</taxon>
    </lineage>
</organism>
<dbReference type="Proteomes" id="UP000244855">
    <property type="component" value="Unassembled WGS sequence"/>
</dbReference>
<accession>A0A2V1D3R0</accession>
<sequence>MVLFCFQATYIIHHHINLPIPALPFFPPSSLTNPTQGETETKVLSYAASHGSSLEVAIAKPGLIVEPGNIAKQVLTTGLGWTGVVPSVGLRDISKALLDQVVGGFEKETLENADLVRLGRED</sequence>
<gene>
    <name evidence="1" type="ORF">DM02DRAFT_311773</name>
</gene>
<dbReference type="OrthoDB" id="3535423at2759"/>
<evidence type="ECO:0000313" key="2">
    <source>
        <dbReference type="Proteomes" id="UP000244855"/>
    </source>
</evidence>
<evidence type="ECO:0000313" key="1">
    <source>
        <dbReference type="EMBL" id="PVH91864.1"/>
    </source>
</evidence>
<evidence type="ECO:0008006" key="3">
    <source>
        <dbReference type="Google" id="ProtNLM"/>
    </source>
</evidence>
<reference evidence="1 2" key="1">
    <citation type="journal article" date="2018" name="Sci. Rep.">
        <title>Comparative genomics provides insights into the lifestyle and reveals functional heterogeneity of dark septate endophytic fungi.</title>
        <authorList>
            <person name="Knapp D.G."/>
            <person name="Nemeth J.B."/>
            <person name="Barry K."/>
            <person name="Hainaut M."/>
            <person name="Henrissat B."/>
            <person name="Johnson J."/>
            <person name="Kuo A."/>
            <person name="Lim J.H.P."/>
            <person name="Lipzen A."/>
            <person name="Nolan M."/>
            <person name="Ohm R.A."/>
            <person name="Tamas L."/>
            <person name="Grigoriev I.V."/>
            <person name="Spatafora J.W."/>
            <person name="Nagy L.G."/>
            <person name="Kovacs G.M."/>
        </authorList>
    </citation>
    <scope>NUCLEOTIDE SEQUENCE [LARGE SCALE GENOMIC DNA]</scope>
    <source>
        <strain evidence="1 2">DSE2036</strain>
    </source>
</reference>
<protein>
    <recommendedName>
        <fullName evidence="3">NAD(P)-binding domain-containing protein</fullName>
    </recommendedName>
</protein>
<dbReference type="AlphaFoldDB" id="A0A2V1D3R0"/>
<name>A0A2V1D3R0_9PLEO</name>
<dbReference type="EMBL" id="KZ805766">
    <property type="protein sequence ID" value="PVH91864.1"/>
    <property type="molecule type" value="Genomic_DNA"/>
</dbReference>
<proteinExistence type="predicted"/>
<keyword evidence="2" id="KW-1185">Reference proteome</keyword>